<evidence type="ECO:0000256" key="1">
    <source>
        <dbReference type="ARBA" id="ARBA00022472"/>
    </source>
</evidence>
<dbReference type="GO" id="GO:0005524">
    <property type="term" value="F:ATP binding"/>
    <property type="evidence" value="ECO:0007669"/>
    <property type="project" value="UniProtKB-UniRule"/>
</dbReference>
<dbReference type="InterPro" id="IPR004665">
    <property type="entry name" value="Term_rho"/>
</dbReference>
<protein>
    <recommendedName>
        <fullName evidence="9 10">Transcription termination factor Rho</fullName>
        <ecNumber evidence="9 10">3.6.4.-</ecNumber>
    </recommendedName>
    <alternativeName>
        <fullName evidence="9">ATP-dependent helicase Rho</fullName>
    </alternativeName>
</protein>
<dbReference type="Gene3D" id="2.40.50.140">
    <property type="entry name" value="Nucleic acid-binding proteins"/>
    <property type="match status" value="1"/>
</dbReference>
<evidence type="ECO:0000256" key="3">
    <source>
        <dbReference type="ARBA" id="ARBA00022801"/>
    </source>
</evidence>
<name>A0AAX3BCY8_9SPIR</name>
<accession>A0AAX3BCY8</accession>
<gene>
    <name evidence="9 13" type="primary">rho</name>
    <name evidence="13" type="ORF">KDW03_11945</name>
</gene>
<comment type="similarity">
    <text evidence="9 11">Belongs to the Rho family.</text>
</comment>
<dbReference type="PANTHER" id="PTHR46425:SF1">
    <property type="entry name" value="TRANSCRIPTION TERMINATION FACTOR RHO"/>
    <property type="match status" value="1"/>
</dbReference>
<evidence type="ECO:0000256" key="4">
    <source>
        <dbReference type="ARBA" id="ARBA00022806"/>
    </source>
</evidence>
<organism evidence="13 14">
    <name type="scientific">Thermospira aquatica</name>
    <dbReference type="NCBI Taxonomy" id="2828656"/>
    <lineage>
        <taxon>Bacteria</taxon>
        <taxon>Pseudomonadati</taxon>
        <taxon>Spirochaetota</taxon>
        <taxon>Spirochaetia</taxon>
        <taxon>Brevinematales</taxon>
        <taxon>Thermospiraceae</taxon>
        <taxon>Thermospira</taxon>
    </lineage>
</organism>
<dbReference type="Pfam" id="PF07498">
    <property type="entry name" value="Rho_N"/>
    <property type="match status" value="1"/>
</dbReference>
<dbReference type="SMART" id="SM00959">
    <property type="entry name" value="Rho_N"/>
    <property type="match status" value="1"/>
</dbReference>
<dbReference type="InterPro" id="IPR000194">
    <property type="entry name" value="ATPase_F1/V1/A1_a/bsu_nucl-bd"/>
</dbReference>
<feature type="domain" description="Rho RNA-BD" evidence="12">
    <location>
        <begin position="137"/>
        <end position="218"/>
    </location>
</feature>
<dbReference type="EMBL" id="CP073355">
    <property type="protein sequence ID" value="URA10172.1"/>
    <property type="molecule type" value="Genomic_DNA"/>
</dbReference>
<evidence type="ECO:0000313" key="13">
    <source>
        <dbReference type="EMBL" id="URA10172.1"/>
    </source>
</evidence>
<keyword evidence="1 9" id="KW-0806">Transcription termination</keyword>
<dbReference type="InterPro" id="IPR036269">
    <property type="entry name" value="Rho_N_sf"/>
</dbReference>
<evidence type="ECO:0000256" key="8">
    <source>
        <dbReference type="ARBA" id="ARBA00023163"/>
    </source>
</evidence>
<feature type="binding site" evidence="9">
    <location>
        <position position="304"/>
    </location>
    <ligand>
        <name>ATP</name>
        <dbReference type="ChEBI" id="CHEBI:30616"/>
    </ligand>
</feature>
<dbReference type="AlphaFoldDB" id="A0AAX3BCY8"/>
<comment type="function">
    <text evidence="9">Facilitates transcription termination by a mechanism that involves Rho binding to the nascent RNA, activation of Rho's RNA-dependent ATPase activity, and release of the mRNA from the DNA template.</text>
</comment>
<dbReference type="InterPro" id="IPR011112">
    <property type="entry name" value="Rho-like_N"/>
</dbReference>
<dbReference type="NCBIfam" id="NF006886">
    <property type="entry name" value="PRK09376.1"/>
    <property type="match status" value="1"/>
</dbReference>
<dbReference type="NCBIfam" id="TIGR00767">
    <property type="entry name" value="rho"/>
    <property type="match status" value="1"/>
</dbReference>
<keyword evidence="14" id="KW-1185">Reference proteome</keyword>
<dbReference type="Pfam" id="PF00006">
    <property type="entry name" value="ATP-synt_ab"/>
    <property type="match status" value="1"/>
</dbReference>
<dbReference type="InterPro" id="IPR003593">
    <property type="entry name" value="AAA+_ATPase"/>
</dbReference>
<keyword evidence="5 9" id="KW-0067">ATP-binding</keyword>
<feature type="binding site" evidence="9">
    <location>
        <begin position="261"/>
        <end position="266"/>
    </location>
    <ligand>
        <name>ATP</name>
        <dbReference type="ChEBI" id="CHEBI:30616"/>
    </ligand>
</feature>
<evidence type="ECO:0000256" key="9">
    <source>
        <dbReference type="HAMAP-Rule" id="MF_01884"/>
    </source>
</evidence>
<evidence type="ECO:0000313" key="14">
    <source>
        <dbReference type="Proteomes" id="UP001056539"/>
    </source>
</evidence>
<dbReference type="SUPFAM" id="SSF50249">
    <property type="entry name" value="Nucleic acid-binding proteins"/>
    <property type="match status" value="1"/>
</dbReference>
<proteinExistence type="inferred from homology"/>
<dbReference type="GO" id="GO:0004386">
    <property type="term" value="F:helicase activity"/>
    <property type="evidence" value="ECO:0007669"/>
    <property type="project" value="UniProtKB-UniRule"/>
</dbReference>
<keyword evidence="8 9" id="KW-0804">Transcription</keyword>
<evidence type="ECO:0000256" key="2">
    <source>
        <dbReference type="ARBA" id="ARBA00022741"/>
    </source>
</evidence>
<evidence type="ECO:0000256" key="6">
    <source>
        <dbReference type="ARBA" id="ARBA00022884"/>
    </source>
</evidence>
<dbReference type="GO" id="GO:0016787">
    <property type="term" value="F:hydrolase activity"/>
    <property type="evidence" value="ECO:0007669"/>
    <property type="project" value="UniProtKB-KW"/>
</dbReference>
<dbReference type="InterPro" id="IPR012340">
    <property type="entry name" value="NA-bd_OB-fold"/>
</dbReference>
<dbReference type="SUPFAM" id="SSF68912">
    <property type="entry name" value="Rho N-terminal domain-like"/>
    <property type="match status" value="1"/>
</dbReference>
<dbReference type="HAMAP" id="MF_01884">
    <property type="entry name" value="Rho"/>
    <property type="match status" value="1"/>
</dbReference>
<dbReference type="GO" id="GO:0006353">
    <property type="term" value="P:DNA-templated transcription termination"/>
    <property type="evidence" value="ECO:0007669"/>
    <property type="project" value="UniProtKB-UniRule"/>
</dbReference>
<dbReference type="EC" id="3.6.4.-" evidence="9 10"/>
<reference evidence="13" key="1">
    <citation type="submission" date="2021-04" db="EMBL/GenBank/DDBJ databases">
        <authorList>
            <person name="Postec A."/>
        </authorList>
    </citation>
    <scope>NUCLEOTIDE SEQUENCE</scope>
    <source>
        <strain evidence="13">F1F22</strain>
    </source>
</reference>
<evidence type="ECO:0000256" key="7">
    <source>
        <dbReference type="ARBA" id="ARBA00023015"/>
    </source>
</evidence>
<comment type="subunit">
    <text evidence="9">Homohexamer. The homohexamer assembles into an open ring structure.</text>
</comment>
<dbReference type="GO" id="GO:0008186">
    <property type="term" value="F:ATP-dependent activity, acting on RNA"/>
    <property type="evidence" value="ECO:0007669"/>
    <property type="project" value="UniProtKB-UniRule"/>
</dbReference>
<sequence>MPRKKIVLKVNNAEKNVLPSSQQENEAFSSEAVAVGEEYENEAVQNETSSKTISQEEKPSYKHLLFAKYVPSNNLEDVLKQIFTEDRTIIFLNKLKQLSVTELSMVAEYLEIENYAEMHTQELIYQILRKHADKNGIIYGGGTLQIIEKERDNTFGFLRSPRYSYYASSDDIYVSGHQLHNFRLRSGDTIEGHIRPPKKPEEEKFFALMRIEKVNDLSPEEAKRRPLFDNLTPLFPKERLKLETTPHEIAMRMMDLFTPIGKGQRGLIVSPPKAGKTTLLQKIANSIVQNHPEVTLIIFLVDERPEEVTEMQRSVKAEVISSTFDEPPQKHIQVANMVLERAKRLVESGHDVVILLDSITRLARAYNQVEPASGKILSGGIDANTLYKPKKFFGAARNIEEGGSLTILATALIDTGSKMDEVIYEEFKGTGNMEIHLDRNLANLRIFPAIDLKLSGTRREELLLDPITLERVHMLRRAFGSMSNEDVIDKLTAALRKAATNEEFIRNLQVYANLNGKS</sequence>
<dbReference type="InterPro" id="IPR011113">
    <property type="entry name" value="Rho_RNA-bd"/>
</dbReference>
<evidence type="ECO:0000256" key="11">
    <source>
        <dbReference type="PROSITE-ProRule" id="PRU01203"/>
    </source>
</evidence>
<keyword evidence="2 9" id="KW-0547">Nucleotide-binding</keyword>
<keyword evidence="7 9" id="KW-0805">Transcription regulation</keyword>
<dbReference type="KEGG" id="taqu:KDW03_11945"/>
<dbReference type="SUPFAM" id="SSF52540">
    <property type="entry name" value="P-loop containing nucleoside triphosphate hydrolases"/>
    <property type="match status" value="1"/>
</dbReference>
<keyword evidence="6 9" id="KW-0694">RNA-binding</keyword>
<dbReference type="GO" id="GO:0003723">
    <property type="term" value="F:RNA binding"/>
    <property type="evidence" value="ECO:0007669"/>
    <property type="project" value="UniProtKB-UniRule"/>
</dbReference>
<reference evidence="13" key="2">
    <citation type="submission" date="2022-06" db="EMBL/GenBank/DDBJ databases">
        <title>Thermospira aquatica gen. nov., sp. nov.</title>
        <authorList>
            <person name="Ben Ali Gam Z."/>
            <person name="Labat M."/>
        </authorList>
    </citation>
    <scope>NUCLEOTIDE SEQUENCE</scope>
    <source>
        <strain evidence="13">F1F22</strain>
    </source>
</reference>
<dbReference type="PANTHER" id="PTHR46425">
    <property type="entry name" value="TRANSCRIPTION TERMINATION FACTOR RHO"/>
    <property type="match status" value="1"/>
</dbReference>
<comment type="caution">
    <text evidence="9">Lacks conserved residue(s) required for the propagation of feature annotation.</text>
</comment>
<dbReference type="CDD" id="cd04459">
    <property type="entry name" value="Rho_CSD"/>
    <property type="match status" value="1"/>
</dbReference>
<dbReference type="InterPro" id="IPR027417">
    <property type="entry name" value="P-loop_NTPase"/>
</dbReference>
<keyword evidence="3 9" id="KW-0378">Hydrolase</keyword>
<dbReference type="InterPro" id="IPR041703">
    <property type="entry name" value="Rho_factor_ATP-bd"/>
</dbReference>
<keyword evidence="4 9" id="KW-0347">Helicase</keyword>
<dbReference type="Pfam" id="PF07497">
    <property type="entry name" value="Rho_RNA_bind"/>
    <property type="match status" value="1"/>
</dbReference>
<dbReference type="Proteomes" id="UP001056539">
    <property type="component" value="Chromosome"/>
</dbReference>
<evidence type="ECO:0000256" key="5">
    <source>
        <dbReference type="ARBA" id="ARBA00022840"/>
    </source>
</evidence>
<evidence type="ECO:0000256" key="10">
    <source>
        <dbReference type="NCBIfam" id="TIGR00767"/>
    </source>
</evidence>
<evidence type="ECO:0000259" key="12">
    <source>
        <dbReference type="PROSITE" id="PS51856"/>
    </source>
</evidence>
<feature type="binding site" evidence="9">
    <location>
        <begin position="273"/>
        <end position="278"/>
    </location>
    <ligand>
        <name>ATP</name>
        <dbReference type="ChEBI" id="CHEBI:30616"/>
    </ligand>
</feature>
<dbReference type="CDD" id="cd01128">
    <property type="entry name" value="rho_factor_C"/>
    <property type="match status" value="1"/>
</dbReference>
<dbReference type="SMART" id="SM00382">
    <property type="entry name" value="AAA"/>
    <property type="match status" value="1"/>
</dbReference>
<dbReference type="Gene3D" id="3.40.50.300">
    <property type="entry name" value="P-loop containing nucleotide triphosphate hydrolases"/>
    <property type="match status" value="1"/>
</dbReference>
<dbReference type="PROSITE" id="PS51856">
    <property type="entry name" value="RHO_RNA_BD"/>
    <property type="match status" value="1"/>
</dbReference>